<gene>
    <name evidence="2" type="ORF">FC36_GL000844</name>
</gene>
<organism evidence="2 3">
    <name type="scientific">Ligilactobacillus equi DSM 15833 = JCM 10991</name>
    <dbReference type="NCBI Taxonomy" id="1423740"/>
    <lineage>
        <taxon>Bacteria</taxon>
        <taxon>Bacillati</taxon>
        <taxon>Bacillota</taxon>
        <taxon>Bacilli</taxon>
        <taxon>Lactobacillales</taxon>
        <taxon>Lactobacillaceae</taxon>
        <taxon>Ligilactobacillus</taxon>
    </lineage>
</organism>
<sequence length="286" mass="32705">MSAEEIEAKLDELEKKVEEQRSKREERENKAKREVQEAFDDLAGAVFGRDTFLVLTKKQAKYEHLLNVYRMEIAHTITNRALSNPSSRALLSEYEGDEIVLTGIISDFEYNEKTPLKSRILLENPVLQAFINGNMIYNLPKNKYVDSHIWVSMNKMGSAKKITTLSIGDIVKLQANLKIYRGVGDYGIKSDKYGLENIMIISNGVPYEADGKIELKDNYNHHGDWVAKMYNRGVKDGQMIIDYDIKPSVHPSYQERMSGKVSYADAFEYQKAIFERLEAEGESEKG</sequence>
<proteinExistence type="predicted"/>
<feature type="coiled-coil region" evidence="1">
    <location>
        <begin position="3"/>
        <end position="37"/>
    </location>
</feature>
<evidence type="ECO:0000313" key="3">
    <source>
        <dbReference type="Proteomes" id="UP000051048"/>
    </source>
</evidence>
<dbReference type="AlphaFoldDB" id="A0A0R1TL61"/>
<reference evidence="2 3" key="1">
    <citation type="journal article" date="2015" name="Genome Announc.">
        <title>Expanding the biotechnology potential of lactobacilli through comparative genomics of 213 strains and associated genera.</title>
        <authorList>
            <person name="Sun Z."/>
            <person name="Harris H.M."/>
            <person name="McCann A."/>
            <person name="Guo C."/>
            <person name="Argimon S."/>
            <person name="Zhang W."/>
            <person name="Yang X."/>
            <person name="Jeffery I.B."/>
            <person name="Cooney J.C."/>
            <person name="Kagawa T.F."/>
            <person name="Liu W."/>
            <person name="Song Y."/>
            <person name="Salvetti E."/>
            <person name="Wrobel A."/>
            <person name="Rasinkangas P."/>
            <person name="Parkhill J."/>
            <person name="Rea M.C."/>
            <person name="O'Sullivan O."/>
            <person name="Ritari J."/>
            <person name="Douillard F.P."/>
            <person name="Paul Ross R."/>
            <person name="Yang R."/>
            <person name="Briner A.E."/>
            <person name="Felis G.E."/>
            <person name="de Vos W.M."/>
            <person name="Barrangou R."/>
            <person name="Klaenhammer T.R."/>
            <person name="Caufield P.W."/>
            <person name="Cui Y."/>
            <person name="Zhang H."/>
            <person name="O'Toole P.W."/>
        </authorList>
    </citation>
    <scope>NUCLEOTIDE SEQUENCE [LARGE SCALE GENOMIC DNA]</scope>
    <source>
        <strain evidence="2 3">DSM 15833</strain>
    </source>
</reference>
<evidence type="ECO:0000256" key="1">
    <source>
        <dbReference type="SAM" id="Coils"/>
    </source>
</evidence>
<dbReference type="EMBL" id="AZFH01000115">
    <property type="protein sequence ID" value="KRL79240.1"/>
    <property type="molecule type" value="Genomic_DNA"/>
</dbReference>
<keyword evidence="1" id="KW-0175">Coiled coil</keyword>
<protein>
    <submittedName>
        <fullName evidence="2">Uncharacterized protein</fullName>
    </submittedName>
</protein>
<comment type="caution">
    <text evidence="2">The sequence shown here is derived from an EMBL/GenBank/DDBJ whole genome shotgun (WGS) entry which is preliminary data.</text>
</comment>
<dbReference type="PATRIC" id="fig|1423740.3.peg.894"/>
<accession>A0A0R1TL61</accession>
<evidence type="ECO:0000313" key="2">
    <source>
        <dbReference type="EMBL" id="KRL79240.1"/>
    </source>
</evidence>
<name>A0A0R1TL61_9LACO</name>
<dbReference type="Proteomes" id="UP000051048">
    <property type="component" value="Unassembled WGS sequence"/>
</dbReference>